<reference evidence="6 7" key="1">
    <citation type="submission" date="2016-11" db="EMBL/GenBank/DDBJ databases">
        <authorList>
            <person name="Jaros S."/>
            <person name="Januszkiewicz K."/>
            <person name="Wedrychowicz H."/>
        </authorList>
    </citation>
    <scope>NUCLEOTIDE SEQUENCE [LARGE SCALE GENOMIC DNA]</scope>
    <source>
        <strain evidence="6 7">GAS95</strain>
    </source>
</reference>
<dbReference type="InterPro" id="IPR005119">
    <property type="entry name" value="LysR_subst-bd"/>
</dbReference>
<evidence type="ECO:0000313" key="6">
    <source>
        <dbReference type="EMBL" id="SIO63082.1"/>
    </source>
</evidence>
<evidence type="ECO:0000259" key="5">
    <source>
        <dbReference type="PROSITE" id="PS50931"/>
    </source>
</evidence>
<keyword evidence="2" id="KW-0805">Transcription regulation</keyword>
<dbReference type="PRINTS" id="PR00039">
    <property type="entry name" value="HTHLYSR"/>
</dbReference>
<dbReference type="Gene3D" id="1.10.10.10">
    <property type="entry name" value="Winged helix-like DNA-binding domain superfamily/Winged helix DNA-binding domain"/>
    <property type="match status" value="1"/>
</dbReference>
<keyword evidence="3" id="KW-0238">DNA-binding</keyword>
<dbReference type="PROSITE" id="PS50931">
    <property type="entry name" value="HTH_LYSR"/>
    <property type="match status" value="1"/>
</dbReference>
<evidence type="ECO:0000256" key="3">
    <source>
        <dbReference type="ARBA" id="ARBA00023125"/>
    </source>
</evidence>
<dbReference type="GO" id="GO:0032993">
    <property type="term" value="C:protein-DNA complex"/>
    <property type="evidence" value="ECO:0007669"/>
    <property type="project" value="TreeGrafter"/>
</dbReference>
<dbReference type="EMBL" id="FSRU01000002">
    <property type="protein sequence ID" value="SIO63082.1"/>
    <property type="molecule type" value="Genomic_DNA"/>
</dbReference>
<feature type="domain" description="HTH lysR-type" evidence="5">
    <location>
        <begin position="3"/>
        <end position="60"/>
    </location>
</feature>
<organism evidence="6 7">
    <name type="scientific">Paraburkholderia phenazinium</name>
    <dbReference type="NCBI Taxonomy" id="60549"/>
    <lineage>
        <taxon>Bacteria</taxon>
        <taxon>Pseudomonadati</taxon>
        <taxon>Pseudomonadota</taxon>
        <taxon>Betaproteobacteria</taxon>
        <taxon>Burkholderiales</taxon>
        <taxon>Burkholderiaceae</taxon>
        <taxon>Paraburkholderia</taxon>
    </lineage>
</organism>
<dbReference type="SUPFAM" id="SSF53850">
    <property type="entry name" value="Periplasmic binding protein-like II"/>
    <property type="match status" value="1"/>
</dbReference>
<dbReference type="OrthoDB" id="8679465at2"/>
<name>A0A1N6L2V2_9BURK</name>
<comment type="similarity">
    <text evidence="1">Belongs to the LysR transcriptional regulatory family.</text>
</comment>
<dbReference type="RefSeq" id="WP_074300659.1">
    <property type="nucleotide sequence ID" value="NZ_FSRU01000002.1"/>
</dbReference>
<dbReference type="InterPro" id="IPR036388">
    <property type="entry name" value="WH-like_DNA-bd_sf"/>
</dbReference>
<dbReference type="GO" id="GO:0003700">
    <property type="term" value="F:DNA-binding transcription factor activity"/>
    <property type="evidence" value="ECO:0007669"/>
    <property type="project" value="InterPro"/>
</dbReference>
<dbReference type="PANTHER" id="PTHR30346:SF0">
    <property type="entry name" value="HCA OPERON TRANSCRIPTIONAL ACTIVATOR HCAR"/>
    <property type="match status" value="1"/>
</dbReference>
<keyword evidence="7" id="KW-1185">Reference proteome</keyword>
<dbReference type="Pfam" id="PF03466">
    <property type="entry name" value="LysR_substrate"/>
    <property type="match status" value="1"/>
</dbReference>
<dbReference type="SUPFAM" id="SSF46785">
    <property type="entry name" value="Winged helix' DNA-binding domain"/>
    <property type="match status" value="1"/>
</dbReference>
<dbReference type="InterPro" id="IPR036390">
    <property type="entry name" value="WH_DNA-bd_sf"/>
</dbReference>
<evidence type="ECO:0000256" key="2">
    <source>
        <dbReference type="ARBA" id="ARBA00023015"/>
    </source>
</evidence>
<dbReference type="Gene3D" id="3.40.190.10">
    <property type="entry name" value="Periplasmic binding protein-like II"/>
    <property type="match status" value="2"/>
</dbReference>
<accession>A0A1N6L2V2</accession>
<evidence type="ECO:0000256" key="1">
    <source>
        <dbReference type="ARBA" id="ARBA00009437"/>
    </source>
</evidence>
<dbReference type="PANTHER" id="PTHR30346">
    <property type="entry name" value="TRANSCRIPTIONAL DUAL REGULATOR HCAR-RELATED"/>
    <property type="match status" value="1"/>
</dbReference>
<dbReference type="GO" id="GO:0003677">
    <property type="term" value="F:DNA binding"/>
    <property type="evidence" value="ECO:0007669"/>
    <property type="project" value="UniProtKB-KW"/>
</dbReference>
<dbReference type="Proteomes" id="UP000185151">
    <property type="component" value="Unassembled WGS sequence"/>
</dbReference>
<gene>
    <name evidence="6" type="ORF">SAMN05444165_5731</name>
</gene>
<protein>
    <submittedName>
        <fullName evidence="6">Transcriptional regulator, LysR family</fullName>
    </submittedName>
</protein>
<dbReference type="AlphaFoldDB" id="A0A1N6L2V2"/>
<dbReference type="InterPro" id="IPR000847">
    <property type="entry name" value="LysR_HTH_N"/>
</dbReference>
<proteinExistence type="inferred from homology"/>
<dbReference type="FunFam" id="1.10.10.10:FF:000001">
    <property type="entry name" value="LysR family transcriptional regulator"/>
    <property type="match status" value="1"/>
</dbReference>
<sequence length="306" mass="34228">MALTLRQLKYFVATAELGQISQAAIQLTISQSAVTNAIKELEDSLGTQLFLRTAAGVTLTTTGRRFLNQAYTILSSVDEAMRIPNLESTLTGTLAIAASYTVLGYFLPHHLQRLNTLYPRLTIQLHELNRESIEEGLIAGRYDMAVLLTSNVANPELMLEPVIHSVRRLWLCAQHPLLKREVVTLADVAAEPFVMLTVDEAAYTALRYWNETPYRPNVKLRTSSVEAVRSMVANGSGVAILSDMVYRPWSLEGRRIETMQLRDAVPPMSVGLAWRRNTELSPGMHAVREYFRHTFMEPRALSAGNL</sequence>
<evidence type="ECO:0000313" key="7">
    <source>
        <dbReference type="Proteomes" id="UP000185151"/>
    </source>
</evidence>
<evidence type="ECO:0000256" key="4">
    <source>
        <dbReference type="ARBA" id="ARBA00023163"/>
    </source>
</evidence>
<keyword evidence="4" id="KW-0804">Transcription</keyword>
<dbReference type="CDD" id="cd08412">
    <property type="entry name" value="PBP2_PAO1_like"/>
    <property type="match status" value="1"/>
</dbReference>
<dbReference type="Pfam" id="PF00126">
    <property type="entry name" value="HTH_1"/>
    <property type="match status" value="1"/>
</dbReference>